<feature type="region of interest" description="Disordered" evidence="1">
    <location>
        <begin position="291"/>
        <end position="312"/>
    </location>
</feature>
<feature type="signal peptide" evidence="2">
    <location>
        <begin position="1"/>
        <end position="29"/>
    </location>
</feature>
<proteinExistence type="predicted"/>
<evidence type="ECO:0000256" key="1">
    <source>
        <dbReference type="SAM" id="MobiDB-lite"/>
    </source>
</evidence>
<evidence type="ECO:0000256" key="2">
    <source>
        <dbReference type="SAM" id="SignalP"/>
    </source>
</evidence>
<organism evidence="3 4">
    <name type="scientific">Lentinula raphanica</name>
    <dbReference type="NCBI Taxonomy" id="153919"/>
    <lineage>
        <taxon>Eukaryota</taxon>
        <taxon>Fungi</taxon>
        <taxon>Dikarya</taxon>
        <taxon>Basidiomycota</taxon>
        <taxon>Agaricomycotina</taxon>
        <taxon>Agaricomycetes</taxon>
        <taxon>Agaricomycetidae</taxon>
        <taxon>Agaricales</taxon>
        <taxon>Marasmiineae</taxon>
        <taxon>Omphalotaceae</taxon>
        <taxon>Lentinula</taxon>
    </lineage>
</organism>
<sequence>MAHSHSHSNSNPILIILALGTALSSIALAAPLHPDPGSTLSVMMRRELEDHFAGIDNDFLSSSCSFATHAPLARLAGCSTIDRSQMPPESLSSREDDVNEPDDVHRLIFPSSSSSRPVPLPTPGLTARGVILQKQPDASQQAGDGGSSAAPAADANPESPPSQDAIVSETVLGRDKPLWTVDTVYIELKRLKSWYPDMYKADGNMDRFQSLRLTHSEREEVQDRHKGVRWAVARAESRFESVEEYDRCPGVSDFHITSTSRASIREASSVNRDVIVDLLPSATSLVLNLHQHEPGANSAKQGDPEEASQGPF</sequence>
<evidence type="ECO:0000313" key="4">
    <source>
        <dbReference type="Proteomes" id="UP001163846"/>
    </source>
</evidence>
<feature type="chain" id="PRO_5041269278" evidence="2">
    <location>
        <begin position="30"/>
        <end position="312"/>
    </location>
</feature>
<reference evidence="3" key="1">
    <citation type="submission" date="2022-08" db="EMBL/GenBank/DDBJ databases">
        <authorList>
            <consortium name="DOE Joint Genome Institute"/>
            <person name="Min B."/>
            <person name="Riley R."/>
            <person name="Sierra-Patev S."/>
            <person name="Naranjo-Ortiz M."/>
            <person name="Looney B."/>
            <person name="Konkel Z."/>
            <person name="Slot J.C."/>
            <person name="Sakamoto Y."/>
            <person name="Steenwyk J.L."/>
            <person name="Rokas A."/>
            <person name="Carro J."/>
            <person name="Camarero S."/>
            <person name="Ferreira P."/>
            <person name="Molpeceres G."/>
            <person name="Ruiz-Duenas F.J."/>
            <person name="Serrano A."/>
            <person name="Henrissat B."/>
            <person name="Drula E."/>
            <person name="Hughes K.W."/>
            <person name="Mata J.L."/>
            <person name="Ishikawa N.K."/>
            <person name="Vargas-Isla R."/>
            <person name="Ushijima S."/>
            <person name="Smith C.A."/>
            <person name="Ahrendt S."/>
            <person name="Andreopoulos W."/>
            <person name="He G."/>
            <person name="Labutti K."/>
            <person name="Lipzen A."/>
            <person name="Ng V."/>
            <person name="Sandor L."/>
            <person name="Barry K."/>
            <person name="Martinez A.T."/>
            <person name="Xiao Y."/>
            <person name="Gibbons J.G."/>
            <person name="Terashima K."/>
            <person name="Hibbett D.S."/>
            <person name="Grigoriev I.V."/>
        </authorList>
    </citation>
    <scope>NUCLEOTIDE SEQUENCE</scope>
    <source>
        <strain evidence="3">TFB9207</strain>
    </source>
</reference>
<name>A0AA38U9Q5_9AGAR</name>
<comment type="caution">
    <text evidence="3">The sequence shown here is derived from an EMBL/GenBank/DDBJ whole genome shotgun (WGS) entry which is preliminary data.</text>
</comment>
<feature type="region of interest" description="Disordered" evidence="1">
    <location>
        <begin position="81"/>
        <end position="164"/>
    </location>
</feature>
<dbReference type="Proteomes" id="UP001163846">
    <property type="component" value="Unassembled WGS sequence"/>
</dbReference>
<accession>A0AA38U9Q5</accession>
<feature type="compositionally biased region" description="Basic and acidic residues" evidence="1">
    <location>
        <begin position="92"/>
        <end position="106"/>
    </location>
</feature>
<keyword evidence="2" id="KW-0732">Signal</keyword>
<evidence type="ECO:0000313" key="3">
    <source>
        <dbReference type="EMBL" id="KAJ3834841.1"/>
    </source>
</evidence>
<dbReference type="EMBL" id="MU806479">
    <property type="protein sequence ID" value="KAJ3834841.1"/>
    <property type="molecule type" value="Genomic_DNA"/>
</dbReference>
<feature type="compositionally biased region" description="Low complexity" evidence="1">
    <location>
        <begin position="137"/>
        <end position="155"/>
    </location>
</feature>
<dbReference type="AlphaFoldDB" id="A0AA38U9Q5"/>
<protein>
    <submittedName>
        <fullName evidence="3">Uncharacterized protein</fullName>
    </submittedName>
</protein>
<keyword evidence="4" id="KW-1185">Reference proteome</keyword>
<gene>
    <name evidence="3" type="ORF">F5878DRAFT_644815</name>
</gene>